<gene>
    <name evidence="4" type="primary">aceC</name>
    <name evidence="4" type="ORF">SPMU_02490</name>
</gene>
<dbReference type="InterPro" id="IPR001296">
    <property type="entry name" value="Glyco_trans_1"/>
</dbReference>
<dbReference type="CDD" id="cd03801">
    <property type="entry name" value="GT4_PimA-like"/>
    <property type="match status" value="1"/>
</dbReference>
<dbReference type="SUPFAM" id="SSF53756">
    <property type="entry name" value="UDP-Glycosyltransferase/glycogen phosphorylase"/>
    <property type="match status" value="1"/>
</dbReference>
<dbReference type="PANTHER" id="PTHR12526:SF510">
    <property type="entry name" value="D-INOSITOL 3-PHOSPHATE GLYCOSYLTRANSFERASE"/>
    <property type="match status" value="1"/>
</dbReference>
<dbReference type="EMBL" id="NBBJ01000001">
    <property type="protein sequence ID" value="OWK31929.1"/>
    <property type="molecule type" value="Genomic_DNA"/>
</dbReference>
<evidence type="ECO:0000313" key="5">
    <source>
        <dbReference type="Proteomes" id="UP000197783"/>
    </source>
</evidence>
<evidence type="ECO:0000313" key="4">
    <source>
        <dbReference type="EMBL" id="OWK31929.1"/>
    </source>
</evidence>
<keyword evidence="2 4" id="KW-0808">Transferase</keyword>
<dbReference type="PANTHER" id="PTHR12526">
    <property type="entry name" value="GLYCOSYLTRANSFERASE"/>
    <property type="match status" value="1"/>
</dbReference>
<proteinExistence type="predicted"/>
<protein>
    <submittedName>
        <fullName evidence="4">GDP-mannose:cellobiosyl-diphosphopolyprenol alpha-mannosyltransferase</fullName>
        <ecNumber evidence="4">2.4.1.252</ecNumber>
    </submittedName>
</protein>
<dbReference type="Pfam" id="PF00534">
    <property type="entry name" value="Glycos_transf_1"/>
    <property type="match status" value="1"/>
</dbReference>
<dbReference type="EC" id="2.4.1.252" evidence="4"/>
<dbReference type="Proteomes" id="UP000197783">
    <property type="component" value="Unassembled WGS sequence"/>
</dbReference>
<evidence type="ECO:0000259" key="3">
    <source>
        <dbReference type="Pfam" id="PF00534"/>
    </source>
</evidence>
<feature type="domain" description="Glycosyl transferase family 1" evidence="3">
    <location>
        <begin position="169"/>
        <end position="307"/>
    </location>
</feature>
<evidence type="ECO:0000256" key="2">
    <source>
        <dbReference type="ARBA" id="ARBA00022679"/>
    </source>
</evidence>
<keyword evidence="5" id="KW-1185">Reference proteome</keyword>
<organism evidence="4 5">
    <name type="scientific">Sphingomonas mucosissima</name>
    <dbReference type="NCBI Taxonomy" id="370959"/>
    <lineage>
        <taxon>Bacteria</taxon>
        <taxon>Pseudomonadati</taxon>
        <taxon>Pseudomonadota</taxon>
        <taxon>Alphaproteobacteria</taxon>
        <taxon>Sphingomonadales</taxon>
        <taxon>Sphingomonadaceae</taxon>
        <taxon>Sphingomonas</taxon>
    </lineage>
</organism>
<name>A0A245ZQB9_9SPHN</name>
<comment type="caution">
    <text evidence="4">The sequence shown here is derived from an EMBL/GenBank/DDBJ whole genome shotgun (WGS) entry which is preliminary data.</text>
</comment>
<sequence>MLVLGGSRAHRGGLESFCSRAAEAVNAADAGWAAEWQTTDTAYLTARHLPRAASRLAVLRRAARANVDLVWLQWSAMADLAFLWQARALGLPVMVTPHLGANARLQRVPALRRACVALLKGADRLALLFAGQEAEIALPARVPRSLIRTFLPPACLRTPLLDRSGTTLRLVHAGRLSEGKGTFRTVALCAALRARGVAVSARIIGRSDAATMAALRAAIAAQGLNDTIELIEWVDEAELLRLLGGADVLAHLSTLDSFPLIVLEAMAMGVVPVVGEMAGARSMVALHGGYVARESAAEDAAAWLVDKLGDALRAQGAAAAQSVRSAYGWQACAEQVILAANATLGQSGRDR</sequence>
<dbReference type="OrthoDB" id="8432143at2"/>
<dbReference type="Gene3D" id="3.40.50.2000">
    <property type="entry name" value="Glycogen Phosphorylase B"/>
    <property type="match status" value="2"/>
</dbReference>
<reference evidence="4 5" key="1">
    <citation type="submission" date="2017-03" db="EMBL/GenBank/DDBJ databases">
        <title>Genome sequence of Sphingomonas mucosissima DSM 17494.</title>
        <authorList>
            <person name="Poehlein A."/>
            <person name="Wuebbeler J.H."/>
            <person name="Steinbuechel A."/>
            <person name="Daniel R."/>
        </authorList>
    </citation>
    <scope>NUCLEOTIDE SEQUENCE [LARGE SCALE GENOMIC DNA]</scope>
    <source>
        <strain evidence="4 5">DSM 17494</strain>
    </source>
</reference>
<dbReference type="AlphaFoldDB" id="A0A245ZQB9"/>
<accession>A0A245ZQB9</accession>
<dbReference type="RefSeq" id="WP_088331151.1">
    <property type="nucleotide sequence ID" value="NZ_NBBJ01000001.1"/>
</dbReference>
<evidence type="ECO:0000256" key="1">
    <source>
        <dbReference type="ARBA" id="ARBA00022676"/>
    </source>
</evidence>
<keyword evidence="1 4" id="KW-0328">Glycosyltransferase</keyword>
<dbReference type="GO" id="GO:0016757">
    <property type="term" value="F:glycosyltransferase activity"/>
    <property type="evidence" value="ECO:0007669"/>
    <property type="project" value="UniProtKB-KW"/>
</dbReference>